<protein>
    <submittedName>
        <fullName evidence="2">Alpha/beta fold hydrolase</fullName>
    </submittedName>
</protein>
<dbReference type="Pfam" id="PF12697">
    <property type="entry name" value="Abhydrolase_6"/>
    <property type="match status" value="1"/>
</dbReference>
<dbReference type="PANTHER" id="PTHR46438">
    <property type="entry name" value="ALPHA/BETA-HYDROLASES SUPERFAMILY PROTEIN"/>
    <property type="match status" value="1"/>
</dbReference>
<dbReference type="InterPro" id="IPR000639">
    <property type="entry name" value="Epox_hydrolase-like"/>
</dbReference>
<dbReference type="Gene3D" id="3.40.50.1820">
    <property type="entry name" value="alpha/beta hydrolase"/>
    <property type="match status" value="1"/>
</dbReference>
<keyword evidence="2" id="KW-0378">Hydrolase</keyword>
<dbReference type="Proteomes" id="UP000676506">
    <property type="component" value="Chromosome 1"/>
</dbReference>
<dbReference type="SUPFAM" id="SSF53474">
    <property type="entry name" value="alpha/beta-Hydrolases"/>
    <property type="match status" value="1"/>
</dbReference>
<feature type="domain" description="AB hydrolase-1" evidence="1">
    <location>
        <begin position="27"/>
        <end position="269"/>
    </location>
</feature>
<gene>
    <name evidence="2" type="ORF">J8C06_08685</name>
</gene>
<dbReference type="EMBL" id="CP072648">
    <property type="protein sequence ID" value="QUW02425.1"/>
    <property type="molecule type" value="Genomic_DNA"/>
</dbReference>
<reference evidence="2 3" key="1">
    <citation type="submission" date="2021-03" db="EMBL/GenBank/DDBJ databases">
        <title>Genomic and phenotypic characterization of Chloracidobacterium isolates provides evidence for multiple species.</title>
        <authorList>
            <person name="Saini M.K."/>
            <person name="Costas A.M.G."/>
            <person name="Tank M."/>
            <person name="Bryant D.A."/>
        </authorList>
    </citation>
    <scope>NUCLEOTIDE SEQUENCE [LARGE SCALE GENOMIC DNA]</scope>
    <source>
        <strain evidence="2 3">BV2-C</strain>
    </source>
</reference>
<dbReference type="GO" id="GO:0016787">
    <property type="term" value="F:hydrolase activity"/>
    <property type="evidence" value="ECO:0007669"/>
    <property type="project" value="UniProtKB-KW"/>
</dbReference>
<keyword evidence="3" id="KW-1185">Reference proteome</keyword>
<dbReference type="PRINTS" id="PR00111">
    <property type="entry name" value="ABHYDROLASE"/>
</dbReference>
<proteinExistence type="predicted"/>
<dbReference type="PRINTS" id="PR00412">
    <property type="entry name" value="EPOXHYDRLASE"/>
</dbReference>
<accession>A0ABX8B9R5</accession>
<evidence type="ECO:0000259" key="1">
    <source>
        <dbReference type="Pfam" id="PF12697"/>
    </source>
</evidence>
<dbReference type="RefSeq" id="WP_211428315.1">
    <property type="nucleotide sequence ID" value="NZ_CP072648.1"/>
</dbReference>
<evidence type="ECO:0000313" key="3">
    <source>
        <dbReference type="Proteomes" id="UP000676506"/>
    </source>
</evidence>
<organism evidence="2 3">
    <name type="scientific">Chloracidobacterium validum</name>
    <dbReference type="NCBI Taxonomy" id="2821543"/>
    <lineage>
        <taxon>Bacteria</taxon>
        <taxon>Pseudomonadati</taxon>
        <taxon>Acidobacteriota</taxon>
        <taxon>Terriglobia</taxon>
        <taxon>Terriglobales</taxon>
        <taxon>Acidobacteriaceae</taxon>
        <taxon>Chloracidobacterium</taxon>
    </lineage>
</organism>
<dbReference type="InterPro" id="IPR029058">
    <property type="entry name" value="AB_hydrolase_fold"/>
</dbReference>
<dbReference type="PANTHER" id="PTHR46438:SF2">
    <property type="entry name" value="ALPHA_BETA-HYDROLASES SUPERFAMILY PROTEIN"/>
    <property type="match status" value="1"/>
</dbReference>
<dbReference type="InterPro" id="IPR000073">
    <property type="entry name" value="AB_hydrolase_1"/>
</dbReference>
<evidence type="ECO:0000313" key="2">
    <source>
        <dbReference type="EMBL" id="QUW02425.1"/>
    </source>
</evidence>
<name>A0ABX8B9R5_9BACT</name>
<sequence>MQDGTYFDWRGRRCFYQALGHPDAPPVVLIHGHATSHFTWRHQVAALQADFSVFVPDLLGFGRSAKPRDITYTVELWTAQVTDFLEAVVRRPVLLAGNSLGGLIAACVADQRPDLVAKLVLIASAGAASYLQSSLVNFPFLLMRTPLLGRPLFDTLVQPRFVEWNIRNRLYANPAAVTPEVIAHYRECFFAPENREIVFEVTKQFYDFVMDDAMARRIAQPTLLVWGERDTFVPPLRGRQLLRVMPNARLEVLPNASHCPHEDQPEQVNTLLREFQQDTGYR</sequence>